<dbReference type="AlphaFoldDB" id="A0A1H3QSD5"/>
<accession>A0A1H3QSD5</accession>
<evidence type="ECO:0000313" key="1">
    <source>
        <dbReference type="EMBL" id="SDZ15629.1"/>
    </source>
</evidence>
<dbReference type="Pfam" id="PF11385">
    <property type="entry name" value="DUF3189"/>
    <property type="match status" value="1"/>
</dbReference>
<dbReference type="RefSeq" id="WP_091730699.1">
    <property type="nucleotide sequence ID" value="NZ_FNQE01000022.1"/>
</dbReference>
<name>A0A1H3QSD5_9FIRM</name>
<organism evidence="1 2">
    <name type="scientific">Proteiniborus ethanoligenes</name>
    <dbReference type="NCBI Taxonomy" id="415015"/>
    <lineage>
        <taxon>Bacteria</taxon>
        <taxon>Bacillati</taxon>
        <taxon>Bacillota</taxon>
        <taxon>Clostridia</taxon>
        <taxon>Eubacteriales</taxon>
        <taxon>Proteiniborus</taxon>
    </lineage>
</organism>
<dbReference type="OrthoDB" id="1680616at2"/>
<gene>
    <name evidence="1" type="ORF">SAMN05660462_02035</name>
</gene>
<dbReference type="Proteomes" id="UP000198625">
    <property type="component" value="Unassembled WGS sequence"/>
</dbReference>
<proteinExistence type="predicted"/>
<keyword evidence="2" id="KW-1185">Reference proteome</keyword>
<dbReference type="InterPro" id="IPR021525">
    <property type="entry name" value="DUF3189"/>
</dbReference>
<reference evidence="1 2" key="1">
    <citation type="submission" date="2016-10" db="EMBL/GenBank/DDBJ databases">
        <authorList>
            <person name="de Groot N.N."/>
        </authorList>
    </citation>
    <scope>NUCLEOTIDE SEQUENCE [LARGE SCALE GENOMIC DNA]</scope>
    <source>
        <strain evidence="1 2">DSM 21650</strain>
    </source>
</reference>
<protein>
    <recommendedName>
        <fullName evidence="3">DUF3189 family protein</fullName>
    </recommendedName>
</protein>
<sequence length="153" mass="16625">MNIIYHCVGGAHSSVLASAIHLGLLPIDSSPTVADILSIPYFDTLAKHEQGRLMLRGIDENGNKIFTLSRQFSPHLVLPAIKDAYQLGGGDTKDLLFVNVLPAVNTIMKIGGFSSRRLNLVAFGRPIVAYGSIRAFNKIAQIVNHTKIMIDNS</sequence>
<dbReference type="EMBL" id="FNQE01000022">
    <property type="protein sequence ID" value="SDZ15629.1"/>
    <property type="molecule type" value="Genomic_DNA"/>
</dbReference>
<evidence type="ECO:0008006" key="3">
    <source>
        <dbReference type="Google" id="ProtNLM"/>
    </source>
</evidence>
<evidence type="ECO:0000313" key="2">
    <source>
        <dbReference type="Proteomes" id="UP000198625"/>
    </source>
</evidence>
<dbReference type="STRING" id="415015.SAMN05660462_02035"/>